<feature type="region of interest" description="Disordered" evidence="1">
    <location>
        <begin position="1"/>
        <end position="24"/>
    </location>
</feature>
<accession>A0A2Z6N703</accession>
<sequence length="75" mass="8620">MIEDRKGKRSTCGEEPLQEPSQMGKAVAVMRHPPLYACRYLSKGYVNSFKFKQVIVANPELKRDVTPIKICYVFK</sequence>
<organism evidence="2 3">
    <name type="scientific">Trifolium subterraneum</name>
    <name type="common">Subterranean clover</name>
    <dbReference type="NCBI Taxonomy" id="3900"/>
    <lineage>
        <taxon>Eukaryota</taxon>
        <taxon>Viridiplantae</taxon>
        <taxon>Streptophyta</taxon>
        <taxon>Embryophyta</taxon>
        <taxon>Tracheophyta</taxon>
        <taxon>Spermatophyta</taxon>
        <taxon>Magnoliopsida</taxon>
        <taxon>eudicotyledons</taxon>
        <taxon>Gunneridae</taxon>
        <taxon>Pentapetalae</taxon>
        <taxon>rosids</taxon>
        <taxon>fabids</taxon>
        <taxon>Fabales</taxon>
        <taxon>Fabaceae</taxon>
        <taxon>Papilionoideae</taxon>
        <taxon>50 kb inversion clade</taxon>
        <taxon>NPAAA clade</taxon>
        <taxon>Hologalegina</taxon>
        <taxon>IRL clade</taxon>
        <taxon>Trifolieae</taxon>
        <taxon>Trifolium</taxon>
    </lineage>
</organism>
<dbReference type="Proteomes" id="UP000242715">
    <property type="component" value="Unassembled WGS sequence"/>
</dbReference>
<evidence type="ECO:0000313" key="3">
    <source>
        <dbReference type="Proteomes" id="UP000242715"/>
    </source>
</evidence>
<evidence type="ECO:0000256" key="1">
    <source>
        <dbReference type="SAM" id="MobiDB-lite"/>
    </source>
</evidence>
<evidence type="ECO:0000313" key="2">
    <source>
        <dbReference type="EMBL" id="GAU25007.1"/>
    </source>
</evidence>
<reference evidence="3" key="1">
    <citation type="journal article" date="2017" name="Front. Plant Sci.">
        <title>Climate Clever Clovers: New Paradigm to Reduce the Environmental Footprint of Ruminants by Breeding Low Methanogenic Forages Utilizing Haplotype Variation.</title>
        <authorList>
            <person name="Kaur P."/>
            <person name="Appels R."/>
            <person name="Bayer P.E."/>
            <person name="Keeble-Gagnere G."/>
            <person name="Wang J."/>
            <person name="Hirakawa H."/>
            <person name="Shirasawa K."/>
            <person name="Vercoe P."/>
            <person name="Stefanova K."/>
            <person name="Durmic Z."/>
            <person name="Nichols P."/>
            <person name="Revell C."/>
            <person name="Isobe S.N."/>
            <person name="Edwards D."/>
            <person name="Erskine W."/>
        </authorList>
    </citation>
    <scope>NUCLEOTIDE SEQUENCE [LARGE SCALE GENOMIC DNA]</scope>
    <source>
        <strain evidence="3">cv. Daliak</strain>
    </source>
</reference>
<name>A0A2Z6N703_TRISU</name>
<protein>
    <submittedName>
        <fullName evidence="2">Uncharacterized protein</fullName>
    </submittedName>
</protein>
<dbReference type="AlphaFoldDB" id="A0A2Z6N703"/>
<gene>
    <name evidence="2" type="ORF">TSUD_154800</name>
</gene>
<dbReference type="EMBL" id="DF973301">
    <property type="protein sequence ID" value="GAU25007.1"/>
    <property type="molecule type" value="Genomic_DNA"/>
</dbReference>
<proteinExistence type="predicted"/>
<keyword evidence="3" id="KW-1185">Reference proteome</keyword>